<protein>
    <recommendedName>
        <fullName evidence="3">YggT family protein</fullName>
    </recommendedName>
</protein>
<dbReference type="GO" id="GO:0016020">
    <property type="term" value="C:membrane"/>
    <property type="evidence" value="ECO:0007669"/>
    <property type="project" value="InterPro"/>
</dbReference>
<keyword evidence="1" id="KW-0472">Membrane</keyword>
<feature type="transmembrane region" description="Helical" evidence="1">
    <location>
        <begin position="97"/>
        <end position="119"/>
    </location>
</feature>
<gene>
    <name evidence="2" type="ORF">PCAL00307_LOCUS56</name>
</gene>
<dbReference type="InterPro" id="IPR003425">
    <property type="entry name" value="CCB3/YggT"/>
</dbReference>
<keyword evidence="1" id="KW-1133">Transmembrane helix</keyword>
<evidence type="ECO:0000313" key="2">
    <source>
        <dbReference type="EMBL" id="CAE0684622.1"/>
    </source>
</evidence>
<feature type="transmembrane region" description="Helical" evidence="1">
    <location>
        <begin position="56"/>
        <end position="77"/>
    </location>
</feature>
<dbReference type="EMBL" id="HBIW01000072">
    <property type="protein sequence ID" value="CAE0684622.1"/>
    <property type="molecule type" value="Transcribed_RNA"/>
</dbReference>
<proteinExistence type="predicted"/>
<accession>A0A7S3ZJ29</accession>
<evidence type="ECO:0000256" key="1">
    <source>
        <dbReference type="SAM" id="Phobius"/>
    </source>
</evidence>
<keyword evidence="1" id="KW-0812">Transmembrane</keyword>
<sequence>MEAYSTLLLTSGPAIQHILENGNVVDLPGDVTFICEVSNPAMANSLGTVKFALIDLIRIFGFFYVLRFTIQFFGHINPYDGGLFETIYTFTEPYTRLFLGFLPSLYNMDMGLILGFIILDRIETLISKIAILDLAGTIY</sequence>
<dbReference type="AlphaFoldDB" id="A0A7S3ZJ29"/>
<dbReference type="Pfam" id="PF02325">
    <property type="entry name" value="CCB3_YggT"/>
    <property type="match status" value="1"/>
</dbReference>
<organism evidence="2">
    <name type="scientific">Pelagomonas calceolata</name>
    <dbReference type="NCBI Taxonomy" id="35677"/>
    <lineage>
        <taxon>Eukaryota</taxon>
        <taxon>Sar</taxon>
        <taxon>Stramenopiles</taxon>
        <taxon>Ochrophyta</taxon>
        <taxon>Pelagophyceae</taxon>
        <taxon>Pelagomonadales</taxon>
        <taxon>Pelagomonadaceae</taxon>
        <taxon>Pelagomonas</taxon>
    </lineage>
</organism>
<reference evidence="2" key="1">
    <citation type="submission" date="2021-01" db="EMBL/GenBank/DDBJ databases">
        <authorList>
            <person name="Corre E."/>
            <person name="Pelletier E."/>
            <person name="Niang G."/>
            <person name="Scheremetjew M."/>
            <person name="Finn R."/>
            <person name="Kale V."/>
            <person name="Holt S."/>
            <person name="Cochrane G."/>
            <person name="Meng A."/>
            <person name="Brown T."/>
            <person name="Cohen L."/>
        </authorList>
    </citation>
    <scope>NUCLEOTIDE SEQUENCE</scope>
    <source>
        <strain evidence="2">CCMP1756</strain>
    </source>
</reference>
<evidence type="ECO:0008006" key="3">
    <source>
        <dbReference type="Google" id="ProtNLM"/>
    </source>
</evidence>
<name>A0A7S3ZJ29_9STRA</name>